<protein>
    <recommendedName>
        <fullName evidence="2">Outer membrane protein beta-barrel domain-containing protein</fullName>
    </recommendedName>
</protein>
<proteinExistence type="predicted"/>
<dbReference type="EMBL" id="JAATJH010000001">
    <property type="protein sequence ID" value="NJC25093.1"/>
    <property type="molecule type" value="Genomic_DNA"/>
</dbReference>
<evidence type="ECO:0000259" key="2">
    <source>
        <dbReference type="Pfam" id="PF13568"/>
    </source>
</evidence>
<dbReference type="RefSeq" id="WP_168035864.1">
    <property type="nucleotide sequence ID" value="NZ_JAATJH010000001.1"/>
</dbReference>
<feature type="signal peptide" evidence="1">
    <location>
        <begin position="1"/>
        <end position="19"/>
    </location>
</feature>
<name>A0ABX0X7U8_9BACT</name>
<dbReference type="Pfam" id="PF13568">
    <property type="entry name" value="OMP_b-brl_2"/>
    <property type="match status" value="1"/>
</dbReference>
<dbReference type="Proteomes" id="UP000770785">
    <property type="component" value="Unassembled WGS sequence"/>
</dbReference>
<evidence type="ECO:0000256" key="1">
    <source>
        <dbReference type="SAM" id="SignalP"/>
    </source>
</evidence>
<sequence length="214" mass="23005">MRNLSILLAFLLCGTASLAAQSFGLRVGLNATNAKIDLDNREIDTDGQTNLMLGIFANLPVGTSFLSVQPELTYLNRGYSYDADLVSIGGQVTEIDRTLSYVDLGVLARLNFGGDDGLGFYAAAGPQFSYAVSGQVTTSFGGAEVERDVDFDSDRLNRSELQFAAVGGVTFTAGLKFFAELRYNGSFSNQSDFDTEDIRQRSVGINGGIMIPLF</sequence>
<feature type="chain" id="PRO_5045657313" description="Outer membrane protein beta-barrel domain-containing protein" evidence="1">
    <location>
        <begin position="20"/>
        <end position="214"/>
    </location>
</feature>
<reference evidence="3 4" key="1">
    <citation type="submission" date="2020-03" db="EMBL/GenBank/DDBJ databases">
        <title>Genomic Encyclopedia of Type Strains, Phase IV (KMG-IV): sequencing the most valuable type-strain genomes for metagenomic binning, comparative biology and taxonomic classification.</title>
        <authorList>
            <person name="Goeker M."/>
        </authorList>
    </citation>
    <scope>NUCLEOTIDE SEQUENCE [LARGE SCALE GENOMIC DNA]</scope>
    <source>
        <strain evidence="3 4">DSM 105096</strain>
    </source>
</reference>
<organism evidence="3 4">
    <name type="scientific">Neolewinella antarctica</name>
    <dbReference type="NCBI Taxonomy" id="442734"/>
    <lineage>
        <taxon>Bacteria</taxon>
        <taxon>Pseudomonadati</taxon>
        <taxon>Bacteroidota</taxon>
        <taxon>Saprospiria</taxon>
        <taxon>Saprospirales</taxon>
        <taxon>Lewinellaceae</taxon>
        <taxon>Neolewinella</taxon>
    </lineage>
</organism>
<keyword evidence="1" id="KW-0732">Signal</keyword>
<evidence type="ECO:0000313" key="4">
    <source>
        <dbReference type="Proteomes" id="UP000770785"/>
    </source>
</evidence>
<dbReference type="InterPro" id="IPR025665">
    <property type="entry name" value="Beta-barrel_OMP_2"/>
</dbReference>
<gene>
    <name evidence="3" type="ORF">GGR27_000574</name>
</gene>
<keyword evidence="4" id="KW-1185">Reference proteome</keyword>
<comment type="caution">
    <text evidence="3">The sequence shown here is derived from an EMBL/GenBank/DDBJ whole genome shotgun (WGS) entry which is preliminary data.</text>
</comment>
<evidence type="ECO:0000313" key="3">
    <source>
        <dbReference type="EMBL" id="NJC25093.1"/>
    </source>
</evidence>
<accession>A0ABX0X7U8</accession>
<feature type="domain" description="Outer membrane protein beta-barrel" evidence="2">
    <location>
        <begin position="22"/>
        <end position="189"/>
    </location>
</feature>